<sequence length="63" mass="7820">MRRRLKRTYEDYIETFPEEFMSLPSKFGDYPALHQFLGMSNLTFVYPHFLRRHNPRKYFTSVR</sequence>
<proteinExistence type="predicted"/>
<gene>
    <name evidence="1" type="ORF">NECAME_06245</name>
</gene>
<dbReference type="AlphaFoldDB" id="W2TXG5"/>
<dbReference type="EMBL" id="KI657676">
    <property type="protein sequence ID" value="ETN85732.1"/>
    <property type="molecule type" value="Genomic_DNA"/>
</dbReference>
<organism evidence="1 2">
    <name type="scientific">Necator americanus</name>
    <name type="common">Human hookworm</name>
    <dbReference type="NCBI Taxonomy" id="51031"/>
    <lineage>
        <taxon>Eukaryota</taxon>
        <taxon>Metazoa</taxon>
        <taxon>Ecdysozoa</taxon>
        <taxon>Nematoda</taxon>
        <taxon>Chromadorea</taxon>
        <taxon>Rhabditida</taxon>
        <taxon>Rhabditina</taxon>
        <taxon>Rhabditomorpha</taxon>
        <taxon>Strongyloidea</taxon>
        <taxon>Ancylostomatidae</taxon>
        <taxon>Bunostominae</taxon>
        <taxon>Necator</taxon>
    </lineage>
</organism>
<dbReference type="Proteomes" id="UP000053676">
    <property type="component" value="Unassembled WGS sequence"/>
</dbReference>
<accession>W2TXG5</accession>
<evidence type="ECO:0000313" key="1">
    <source>
        <dbReference type="EMBL" id="ETN85732.1"/>
    </source>
</evidence>
<protein>
    <submittedName>
        <fullName evidence="1">Uncharacterized protein</fullName>
    </submittedName>
</protein>
<evidence type="ECO:0000313" key="2">
    <source>
        <dbReference type="Proteomes" id="UP000053676"/>
    </source>
</evidence>
<keyword evidence="2" id="KW-1185">Reference proteome</keyword>
<dbReference type="KEGG" id="nai:NECAME_06245"/>
<name>W2TXG5_NECAM</name>
<reference evidence="2" key="1">
    <citation type="journal article" date="2014" name="Nat. Genet.">
        <title>Genome of the human hookworm Necator americanus.</title>
        <authorList>
            <person name="Tang Y.T."/>
            <person name="Gao X."/>
            <person name="Rosa B.A."/>
            <person name="Abubucker S."/>
            <person name="Hallsworth-Pepin K."/>
            <person name="Martin J."/>
            <person name="Tyagi R."/>
            <person name="Heizer E."/>
            <person name="Zhang X."/>
            <person name="Bhonagiri-Palsikar V."/>
            <person name="Minx P."/>
            <person name="Warren W.C."/>
            <person name="Wang Q."/>
            <person name="Zhan B."/>
            <person name="Hotez P.J."/>
            <person name="Sternberg P.W."/>
            <person name="Dougall A."/>
            <person name="Gaze S.T."/>
            <person name="Mulvenna J."/>
            <person name="Sotillo J."/>
            <person name="Ranganathan S."/>
            <person name="Rabelo E.M."/>
            <person name="Wilson R.K."/>
            <person name="Felgner P.L."/>
            <person name="Bethony J."/>
            <person name="Hawdon J.M."/>
            <person name="Gasser R.B."/>
            <person name="Loukas A."/>
            <person name="Mitreva M."/>
        </authorList>
    </citation>
    <scope>NUCLEOTIDE SEQUENCE [LARGE SCALE GENOMIC DNA]</scope>
</reference>